<organism evidence="1 2">
    <name type="scientific">Mucilaginibacter jinjuensis</name>
    <dbReference type="NCBI Taxonomy" id="1176721"/>
    <lineage>
        <taxon>Bacteria</taxon>
        <taxon>Pseudomonadati</taxon>
        <taxon>Bacteroidota</taxon>
        <taxon>Sphingobacteriia</taxon>
        <taxon>Sphingobacteriales</taxon>
        <taxon>Sphingobacteriaceae</taxon>
        <taxon>Mucilaginibacter</taxon>
    </lineage>
</organism>
<sequence>MGTQTKKYNPLRSISEQQWLKLIKLLTENVLALNSRRLSKIELLYADGGHYPAAYFRLTSVLDEQIDKDSKKEVSGFVFGFNNEWDDDVYIHPLTAQGYQEDWLVENGITSFFTYHEVGVSKLHKFLDQELRIWNANQSVNVWEGIINEWRLLWQE</sequence>
<gene>
    <name evidence="1" type="ORF">PQO05_10620</name>
</gene>
<accession>A0ABY7TD51</accession>
<dbReference type="RefSeq" id="WP_273632879.1">
    <property type="nucleotide sequence ID" value="NZ_CP117167.1"/>
</dbReference>
<evidence type="ECO:0000313" key="2">
    <source>
        <dbReference type="Proteomes" id="UP001216139"/>
    </source>
</evidence>
<dbReference type="EMBL" id="CP117167">
    <property type="protein sequence ID" value="WCT14386.1"/>
    <property type="molecule type" value="Genomic_DNA"/>
</dbReference>
<proteinExistence type="predicted"/>
<name>A0ABY7TD51_9SPHI</name>
<dbReference type="Proteomes" id="UP001216139">
    <property type="component" value="Chromosome"/>
</dbReference>
<keyword evidence="2" id="KW-1185">Reference proteome</keyword>
<protein>
    <submittedName>
        <fullName evidence="1">Uncharacterized protein</fullName>
    </submittedName>
</protein>
<evidence type="ECO:0000313" key="1">
    <source>
        <dbReference type="EMBL" id="WCT14386.1"/>
    </source>
</evidence>
<reference evidence="1 2" key="1">
    <citation type="submission" date="2023-02" db="EMBL/GenBank/DDBJ databases">
        <title>Genome sequence of Mucilaginibacter jinjuensis strain KACC 16571.</title>
        <authorList>
            <person name="Kim S."/>
            <person name="Heo J."/>
            <person name="Kwon S.-W."/>
        </authorList>
    </citation>
    <scope>NUCLEOTIDE SEQUENCE [LARGE SCALE GENOMIC DNA]</scope>
    <source>
        <strain evidence="1 2">KACC 16571</strain>
    </source>
</reference>